<evidence type="ECO:0000313" key="3">
    <source>
        <dbReference type="Proteomes" id="UP001497382"/>
    </source>
</evidence>
<organism evidence="2 3">
    <name type="scientific">Larinioides sclopetarius</name>
    <dbReference type="NCBI Taxonomy" id="280406"/>
    <lineage>
        <taxon>Eukaryota</taxon>
        <taxon>Metazoa</taxon>
        <taxon>Ecdysozoa</taxon>
        <taxon>Arthropoda</taxon>
        <taxon>Chelicerata</taxon>
        <taxon>Arachnida</taxon>
        <taxon>Araneae</taxon>
        <taxon>Araneomorphae</taxon>
        <taxon>Entelegynae</taxon>
        <taxon>Araneoidea</taxon>
        <taxon>Araneidae</taxon>
        <taxon>Larinioides</taxon>
    </lineage>
</organism>
<dbReference type="EMBL" id="CAXIEN010000043">
    <property type="protein sequence ID" value="CAL1269704.1"/>
    <property type="molecule type" value="Genomic_DNA"/>
</dbReference>
<protein>
    <submittedName>
        <fullName evidence="2">Uncharacterized protein</fullName>
    </submittedName>
</protein>
<comment type="caution">
    <text evidence="2">The sequence shown here is derived from an EMBL/GenBank/DDBJ whole genome shotgun (WGS) entry which is preliminary data.</text>
</comment>
<accession>A0AAV1ZF17</accession>
<dbReference type="Proteomes" id="UP001497382">
    <property type="component" value="Unassembled WGS sequence"/>
</dbReference>
<proteinExistence type="predicted"/>
<gene>
    <name evidence="2" type="ORF">LARSCL_LOCUS4885</name>
</gene>
<feature type="region of interest" description="Disordered" evidence="1">
    <location>
        <begin position="200"/>
        <end position="220"/>
    </location>
</feature>
<keyword evidence="3" id="KW-1185">Reference proteome</keyword>
<dbReference type="AlphaFoldDB" id="A0AAV1ZF17"/>
<sequence>MSRGRSLIYQLDPPATRTDPCRERQECLMHNSYSHQVPYGAVILFPQGGCTSFTKKCDHLPKKIQETYRSSLQDSANFIEVRRQRYSFAASRIFTNLISNKGFEEDDKSPRWTTRQFTERWVTRRGVNGEPISPPGFHAGPTVVIEVSYMVSRHKGYYALSYGTREEKLSYCGPSTLKNPLGFDRLRTIRLRVSENSAVPPMVDPRSRGGTAVSIGTSDV</sequence>
<evidence type="ECO:0000313" key="2">
    <source>
        <dbReference type="EMBL" id="CAL1269704.1"/>
    </source>
</evidence>
<reference evidence="2 3" key="1">
    <citation type="submission" date="2024-04" db="EMBL/GenBank/DDBJ databases">
        <authorList>
            <person name="Rising A."/>
            <person name="Reimegard J."/>
            <person name="Sonavane S."/>
            <person name="Akerstrom W."/>
            <person name="Nylinder S."/>
            <person name="Hedman E."/>
            <person name="Kallberg Y."/>
        </authorList>
    </citation>
    <scope>NUCLEOTIDE SEQUENCE [LARGE SCALE GENOMIC DNA]</scope>
</reference>
<name>A0AAV1ZF17_9ARAC</name>
<evidence type="ECO:0000256" key="1">
    <source>
        <dbReference type="SAM" id="MobiDB-lite"/>
    </source>
</evidence>